<keyword evidence="2" id="KW-1185">Reference proteome</keyword>
<sequence length="64" mass="7029">MPLKLRVWWKRKKRKNTVFPKDGGATAPPLHTGGCKAKADAVKFTEIGDDDDEEEAARKMSGGS</sequence>
<evidence type="ECO:0000313" key="2">
    <source>
        <dbReference type="Proteomes" id="UP000314294"/>
    </source>
</evidence>
<name>A0A4Z2ELD2_9TELE</name>
<dbReference type="Proteomes" id="UP000314294">
    <property type="component" value="Unassembled WGS sequence"/>
</dbReference>
<protein>
    <submittedName>
        <fullName evidence="1">Uncharacterized protein</fullName>
    </submittedName>
</protein>
<accession>A0A4Z2ELD2</accession>
<dbReference type="EMBL" id="SRLO01005234">
    <property type="protein sequence ID" value="TNN29767.1"/>
    <property type="molecule type" value="Genomic_DNA"/>
</dbReference>
<comment type="caution">
    <text evidence="1">The sequence shown here is derived from an EMBL/GenBank/DDBJ whole genome shotgun (WGS) entry which is preliminary data.</text>
</comment>
<reference evidence="1 2" key="1">
    <citation type="submission" date="2019-03" db="EMBL/GenBank/DDBJ databases">
        <title>First draft genome of Liparis tanakae, snailfish: a comprehensive survey of snailfish specific genes.</title>
        <authorList>
            <person name="Kim W."/>
            <person name="Song I."/>
            <person name="Jeong J.-H."/>
            <person name="Kim D."/>
            <person name="Kim S."/>
            <person name="Ryu S."/>
            <person name="Song J.Y."/>
            <person name="Lee S.K."/>
        </authorList>
    </citation>
    <scope>NUCLEOTIDE SEQUENCE [LARGE SCALE GENOMIC DNA]</scope>
    <source>
        <tissue evidence="1">Muscle</tissue>
    </source>
</reference>
<proteinExistence type="predicted"/>
<gene>
    <name evidence="1" type="ORF">EYF80_060084</name>
</gene>
<organism evidence="1 2">
    <name type="scientific">Liparis tanakae</name>
    <name type="common">Tanaka's snailfish</name>
    <dbReference type="NCBI Taxonomy" id="230148"/>
    <lineage>
        <taxon>Eukaryota</taxon>
        <taxon>Metazoa</taxon>
        <taxon>Chordata</taxon>
        <taxon>Craniata</taxon>
        <taxon>Vertebrata</taxon>
        <taxon>Euteleostomi</taxon>
        <taxon>Actinopterygii</taxon>
        <taxon>Neopterygii</taxon>
        <taxon>Teleostei</taxon>
        <taxon>Neoteleostei</taxon>
        <taxon>Acanthomorphata</taxon>
        <taxon>Eupercaria</taxon>
        <taxon>Perciformes</taxon>
        <taxon>Cottioidei</taxon>
        <taxon>Cottales</taxon>
        <taxon>Liparidae</taxon>
        <taxon>Liparis</taxon>
    </lineage>
</organism>
<evidence type="ECO:0000313" key="1">
    <source>
        <dbReference type="EMBL" id="TNN29767.1"/>
    </source>
</evidence>
<dbReference type="AlphaFoldDB" id="A0A4Z2ELD2"/>